<name>A0A853PUY7_BACFG</name>
<dbReference type="EMBL" id="LIDT01000025">
    <property type="protein sequence ID" value="OCR31199.1"/>
    <property type="molecule type" value="Genomic_DNA"/>
</dbReference>
<reference evidence="1 2" key="1">
    <citation type="journal article" date="2016" name="PLoS ONE">
        <title>Genomic Diversity of Enterotoxigenic Strains of Bacteroides fragilis.</title>
        <authorList>
            <person name="Pierce J.V."/>
            <person name="Bernstein H.D."/>
        </authorList>
    </citation>
    <scope>NUCLEOTIDE SEQUENCE [LARGE SCALE GENOMIC DNA]</scope>
    <source>
        <strain evidence="1 2">20793-3</strain>
    </source>
</reference>
<proteinExistence type="predicted"/>
<gene>
    <name evidence="1" type="ORF">AC094_27100</name>
</gene>
<dbReference type="InterPro" id="IPR057895">
    <property type="entry name" value="Mom"/>
</dbReference>
<comment type="caution">
    <text evidence="1">The sequence shown here is derived from an EMBL/GenBank/DDBJ whole genome shotgun (WGS) entry which is preliminary data.</text>
</comment>
<dbReference type="AlphaFoldDB" id="A0A853PUY7"/>
<accession>A0A853PUY7</accession>
<sequence length="247" mass="28541">MEECIIKKTSSLGTIIIKEVPKKVAKELIVANHYSHKWLDSSFGKFNYGIFREEEPDRCLGVAAYGYMKNSKARIFTHPNPEAWMCELNRMWIDDTLGHNAESLLIAASIKLLRKSDPTCVAVQSFADGRLGCGTIYKASNFVYYGYHYTIFCRNKRTGEVIHEQILTNSTSPSGYLRANIAFLIGDLELFKVKTYRYIYPLCKKFKFIRNPQPYPVYDKGEEEVVWKRDIQKIKENVIRLLERVAA</sequence>
<protein>
    <submittedName>
        <fullName evidence="1">Uncharacterized protein</fullName>
    </submittedName>
</protein>
<evidence type="ECO:0000313" key="2">
    <source>
        <dbReference type="Proteomes" id="UP000093197"/>
    </source>
</evidence>
<dbReference type="RefSeq" id="WP_032580113.1">
    <property type="nucleotide sequence ID" value="NZ_JAJCKO010000015.1"/>
</dbReference>
<dbReference type="Pfam" id="PF25680">
    <property type="entry name" value="Mom"/>
    <property type="match status" value="1"/>
</dbReference>
<organism evidence="1 2">
    <name type="scientific">Bacteroides fragilis</name>
    <dbReference type="NCBI Taxonomy" id="817"/>
    <lineage>
        <taxon>Bacteria</taxon>
        <taxon>Pseudomonadati</taxon>
        <taxon>Bacteroidota</taxon>
        <taxon>Bacteroidia</taxon>
        <taxon>Bacteroidales</taxon>
        <taxon>Bacteroidaceae</taxon>
        <taxon>Bacteroides</taxon>
    </lineage>
</organism>
<evidence type="ECO:0000313" key="1">
    <source>
        <dbReference type="EMBL" id="OCR31199.1"/>
    </source>
</evidence>
<dbReference type="Proteomes" id="UP000093197">
    <property type="component" value="Unassembled WGS sequence"/>
</dbReference>